<dbReference type="EMBL" id="LGTL01000001">
    <property type="protein sequence ID" value="KPA86352.1"/>
    <property type="molecule type" value="Genomic_DNA"/>
</dbReference>
<dbReference type="EMBL" id="LGTL01000001">
    <property type="protein sequence ID" value="KPA86353.1"/>
    <property type="molecule type" value="Genomic_DNA"/>
</dbReference>
<dbReference type="OMA" id="EQMQGHE"/>
<feature type="compositionally biased region" description="Acidic residues" evidence="1">
    <location>
        <begin position="83"/>
        <end position="96"/>
    </location>
</feature>
<dbReference type="AlphaFoldDB" id="A0A0N0E0E6"/>
<protein>
    <submittedName>
        <fullName evidence="2">Uncharacterized protein</fullName>
    </submittedName>
</protein>
<dbReference type="Proteomes" id="UP000037923">
    <property type="component" value="Unassembled WGS sequence"/>
</dbReference>
<dbReference type="OrthoDB" id="266571at2759"/>
<feature type="region of interest" description="Disordered" evidence="1">
    <location>
        <begin position="62"/>
        <end position="97"/>
    </location>
</feature>
<feature type="compositionally biased region" description="Polar residues" evidence="1">
    <location>
        <begin position="69"/>
        <end position="79"/>
    </location>
</feature>
<dbReference type="RefSeq" id="XP_015664791.1">
    <property type="nucleotide sequence ID" value="XM_015796783.1"/>
</dbReference>
<feature type="region of interest" description="Disordered" evidence="1">
    <location>
        <begin position="1"/>
        <end position="42"/>
    </location>
</feature>
<gene>
    <name evidence="2" type="ORF">ABB37_00552</name>
</gene>
<dbReference type="VEuPathDB" id="TriTrypDB:LpyrH10_01_5520"/>
<proteinExistence type="predicted"/>
<accession>A0A0N0E0E6</accession>
<dbReference type="RefSeq" id="XP_015664792.1">
    <property type="nucleotide sequence ID" value="XM_015796784.1"/>
</dbReference>
<organism evidence="2 3">
    <name type="scientific">Leptomonas pyrrhocoris</name>
    <name type="common">Firebug parasite</name>
    <dbReference type="NCBI Taxonomy" id="157538"/>
    <lineage>
        <taxon>Eukaryota</taxon>
        <taxon>Discoba</taxon>
        <taxon>Euglenozoa</taxon>
        <taxon>Kinetoplastea</taxon>
        <taxon>Metakinetoplastina</taxon>
        <taxon>Trypanosomatida</taxon>
        <taxon>Trypanosomatidae</taxon>
        <taxon>Leishmaniinae</taxon>
        <taxon>Leptomonas</taxon>
    </lineage>
</organism>
<feature type="compositionally biased region" description="Basic residues" evidence="1">
    <location>
        <begin position="191"/>
        <end position="200"/>
    </location>
</feature>
<reference evidence="2 3" key="1">
    <citation type="submission" date="2015-07" db="EMBL/GenBank/DDBJ databases">
        <title>High-quality genome of monoxenous trypanosomatid Leptomonas pyrrhocoris.</title>
        <authorList>
            <person name="Flegontov P."/>
            <person name="Butenko A."/>
            <person name="Firsov S."/>
            <person name="Vlcek C."/>
            <person name="Logacheva M.D."/>
            <person name="Field M."/>
            <person name="Filatov D."/>
            <person name="Flegontova O."/>
            <person name="Gerasimov E."/>
            <person name="Jackson A.P."/>
            <person name="Kelly S."/>
            <person name="Opperdoes F."/>
            <person name="O'Reilly A."/>
            <person name="Votypka J."/>
            <person name="Yurchenko V."/>
            <person name="Lukes J."/>
        </authorList>
    </citation>
    <scope>NUCLEOTIDE SEQUENCE [LARGE SCALE GENOMIC DNA]</scope>
    <source>
        <strain evidence="2">H10</strain>
    </source>
</reference>
<feature type="compositionally biased region" description="Low complexity" evidence="1">
    <location>
        <begin position="14"/>
        <end position="31"/>
    </location>
</feature>
<evidence type="ECO:0000313" key="3">
    <source>
        <dbReference type="Proteomes" id="UP000037923"/>
    </source>
</evidence>
<sequence>MSSTAAPRPRDEPSATTATTSTAAPAGSSSSNPPPSLTSPSYTFSAEAAPFVPSFMRAAPAAGLDSASLPPSQQTTSARGSVPDEEEGGGEVDGGEENFRQHFSKMWMLCLEKMQGQEVGMLMDMMPLDIQDLYFDKLSDEYLHHDHEHKDKGVHAFCAAQKMVKELSPEQLVHIEEFLVETDALNPAAKRKRGSAHVPHRGFGDDGDVCDGDDDEENLFMNEDEGMGLEEEEWLLEQMMTAAGHGDEVAAVKKRK</sequence>
<dbReference type="EMBL" id="LGTL01000001">
    <property type="protein sequence ID" value="KPA86354.1"/>
    <property type="molecule type" value="Genomic_DNA"/>
</dbReference>
<comment type="caution">
    <text evidence="2">The sequence shown here is derived from an EMBL/GenBank/DDBJ whole genome shotgun (WGS) entry which is preliminary data.</text>
</comment>
<evidence type="ECO:0000313" key="2">
    <source>
        <dbReference type="EMBL" id="KPA86352.1"/>
    </source>
</evidence>
<evidence type="ECO:0000256" key="1">
    <source>
        <dbReference type="SAM" id="MobiDB-lite"/>
    </source>
</evidence>
<name>A0A0N0E0E6_LEPPY</name>
<dbReference type="RefSeq" id="XP_015664793.1">
    <property type="nucleotide sequence ID" value="XM_015796785.1"/>
</dbReference>
<dbReference type="GeneID" id="26900849"/>
<keyword evidence="3" id="KW-1185">Reference proteome</keyword>
<feature type="region of interest" description="Disordered" evidence="1">
    <location>
        <begin position="191"/>
        <end position="211"/>
    </location>
</feature>